<dbReference type="AlphaFoldDB" id="A0ABD0M146"/>
<accession>A0ABD0M146</accession>
<reference evidence="2 3" key="1">
    <citation type="journal article" date="2023" name="Sci. Data">
        <title>Genome assembly of the Korean intertidal mud-creeper Batillaria attramentaria.</title>
        <authorList>
            <person name="Patra A.K."/>
            <person name="Ho P.T."/>
            <person name="Jun S."/>
            <person name="Lee S.J."/>
            <person name="Kim Y."/>
            <person name="Won Y.J."/>
        </authorList>
    </citation>
    <scope>NUCLEOTIDE SEQUENCE [LARGE SCALE GENOMIC DNA]</scope>
    <source>
        <strain evidence="2">Wonlab-2016</strain>
    </source>
</reference>
<proteinExistence type="predicted"/>
<evidence type="ECO:0000256" key="1">
    <source>
        <dbReference type="SAM" id="MobiDB-lite"/>
    </source>
</evidence>
<sequence length="152" mass="17201">MLTHVKEGISGHSFPADLAGNSCKRRRRETVKSYGREEDRRWTGDTNHYRETSSLYFFLSGNTHNPKKRPRRDKSRLTKRSLSKLKDNVHTMAENKVKLSKQKGHPPGALLLTTAASKCELTAAPNIYFAAPCLATPEADRGPSCYIHRTQF</sequence>
<gene>
    <name evidence="2" type="ORF">BaRGS_00003166</name>
</gene>
<dbReference type="EMBL" id="JACVVK020000010">
    <property type="protein sequence ID" value="KAK7505421.1"/>
    <property type="molecule type" value="Genomic_DNA"/>
</dbReference>
<evidence type="ECO:0000313" key="3">
    <source>
        <dbReference type="Proteomes" id="UP001519460"/>
    </source>
</evidence>
<evidence type="ECO:0000313" key="2">
    <source>
        <dbReference type="EMBL" id="KAK7505421.1"/>
    </source>
</evidence>
<organism evidence="2 3">
    <name type="scientific">Batillaria attramentaria</name>
    <dbReference type="NCBI Taxonomy" id="370345"/>
    <lineage>
        <taxon>Eukaryota</taxon>
        <taxon>Metazoa</taxon>
        <taxon>Spiralia</taxon>
        <taxon>Lophotrochozoa</taxon>
        <taxon>Mollusca</taxon>
        <taxon>Gastropoda</taxon>
        <taxon>Caenogastropoda</taxon>
        <taxon>Sorbeoconcha</taxon>
        <taxon>Cerithioidea</taxon>
        <taxon>Batillariidae</taxon>
        <taxon>Batillaria</taxon>
    </lineage>
</organism>
<feature type="compositionally biased region" description="Basic residues" evidence="1">
    <location>
        <begin position="65"/>
        <end position="82"/>
    </location>
</feature>
<comment type="caution">
    <text evidence="2">The sequence shown here is derived from an EMBL/GenBank/DDBJ whole genome shotgun (WGS) entry which is preliminary data.</text>
</comment>
<feature type="compositionally biased region" description="Basic and acidic residues" evidence="1">
    <location>
        <begin position="30"/>
        <end position="45"/>
    </location>
</feature>
<protein>
    <submittedName>
        <fullName evidence="2">Uncharacterized protein</fullName>
    </submittedName>
</protein>
<dbReference type="Proteomes" id="UP001519460">
    <property type="component" value="Unassembled WGS sequence"/>
</dbReference>
<feature type="region of interest" description="Disordered" evidence="1">
    <location>
        <begin position="60"/>
        <end position="82"/>
    </location>
</feature>
<keyword evidence="3" id="KW-1185">Reference proteome</keyword>
<feature type="region of interest" description="Disordered" evidence="1">
    <location>
        <begin position="1"/>
        <end position="45"/>
    </location>
</feature>
<name>A0ABD0M146_9CAEN</name>